<proteinExistence type="predicted"/>
<keyword evidence="1" id="KW-0472">Membrane</keyword>
<dbReference type="AlphaFoldDB" id="A0A9N9BFT3"/>
<comment type="caution">
    <text evidence="2">The sequence shown here is derived from an EMBL/GenBank/DDBJ whole genome shotgun (WGS) entry which is preliminary data.</text>
</comment>
<protein>
    <submittedName>
        <fullName evidence="2">6069_t:CDS:1</fullName>
    </submittedName>
</protein>
<organism evidence="2 3">
    <name type="scientific">Paraglomus brasilianum</name>
    <dbReference type="NCBI Taxonomy" id="144538"/>
    <lineage>
        <taxon>Eukaryota</taxon>
        <taxon>Fungi</taxon>
        <taxon>Fungi incertae sedis</taxon>
        <taxon>Mucoromycota</taxon>
        <taxon>Glomeromycotina</taxon>
        <taxon>Glomeromycetes</taxon>
        <taxon>Paraglomerales</taxon>
        <taxon>Paraglomeraceae</taxon>
        <taxon>Paraglomus</taxon>
    </lineage>
</organism>
<evidence type="ECO:0000313" key="2">
    <source>
        <dbReference type="EMBL" id="CAG8563200.1"/>
    </source>
</evidence>
<evidence type="ECO:0000256" key="1">
    <source>
        <dbReference type="SAM" id="Phobius"/>
    </source>
</evidence>
<accession>A0A9N9BFT3</accession>
<reference evidence="2" key="1">
    <citation type="submission" date="2021-06" db="EMBL/GenBank/DDBJ databases">
        <authorList>
            <person name="Kallberg Y."/>
            <person name="Tangrot J."/>
            <person name="Rosling A."/>
        </authorList>
    </citation>
    <scope>NUCLEOTIDE SEQUENCE</scope>
    <source>
        <strain evidence="2">BR232B</strain>
    </source>
</reference>
<keyword evidence="1" id="KW-0812">Transmembrane</keyword>
<dbReference type="OrthoDB" id="2356201at2759"/>
<name>A0A9N9BFT3_9GLOM</name>
<feature type="transmembrane region" description="Helical" evidence="1">
    <location>
        <begin position="181"/>
        <end position="202"/>
    </location>
</feature>
<gene>
    <name evidence="2" type="ORF">PBRASI_LOCUS5701</name>
</gene>
<dbReference type="EMBL" id="CAJVPI010000691">
    <property type="protein sequence ID" value="CAG8563200.1"/>
    <property type="molecule type" value="Genomic_DNA"/>
</dbReference>
<dbReference type="Proteomes" id="UP000789739">
    <property type="component" value="Unassembled WGS sequence"/>
</dbReference>
<sequence length="224" mass="24896">MAPSSAFVTHMLQNPVPTYLLGTLPAILTIGAAPFSSLKLKVMHIFTCLACPFVGLSYFDNINNGKDENKQDVVDACVYWLNSNRFEGGVWPFGYRVQAIDTRPNNENTALLKVLRSCIANASVLDRFASLASAYYIVVGIALGIYRAAGPCDIQEWPIVAFFYYYLENRPPPGVNTDDYVYIWFQVWGFVVGVFLVMLGVLSNNPSYWVNTFGDSCDTSACFT</sequence>
<evidence type="ECO:0000313" key="3">
    <source>
        <dbReference type="Proteomes" id="UP000789739"/>
    </source>
</evidence>
<keyword evidence="1" id="KW-1133">Transmembrane helix</keyword>
<keyword evidence="3" id="KW-1185">Reference proteome</keyword>
<feature type="transmembrane region" description="Helical" evidence="1">
    <location>
        <begin position="16"/>
        <end position="35"/>
    </location>
</feature>